<feature type="transmembrane region" description="Helical" evidence="1">
    <location>
        <begin position="109"/>
        <end position="126"/>
    </location>
</feature>
<keyword evidence="1" id="KW-1133">Transmembrane helix</keyword>
<feature type="transmembrane region" description="Helical" evidence="1">
    <location>
        <begin position="41"/>
        <end position="63"/>
    </location>
</feature>
<dbReference type="EMBL" id="APJX01000010">
    <property type="protein sequence ID" value="EMS78072.1"/>
    <property type="molecule type" value="Genomic_DNA"/>
</dbReference>
<reference evidence="2 3" key="1">
    <citation type="journal article" date="2013" name="Genome Announc.">
        <title>Draft Genome Sequence of Desulfotignum phosphitoxidans DSM 13687 Strain FiPS-3.</title>
        <authorList>
            <person name="Poehlein A."/>
            <person name="Daniel R."/>
            <person name="Simeonova D.D."/>
        </authorList>
    </citation>
    <scope>NUCLEOTIDE SEQUENCE [LARGE SCALE GENOMIC DNA]</scope>
    <source>
        <strain evidence="2 3">DSM 13687</strain>
    </source>
</reference>
<feature type="transmembrane region" description="Helical" evidence="1">
    <location>
        <begin position="69"/>
        <end position="88"/>
    </location>
</feature>
<keyword evidence="3" id="KW-1185">Reference proteome</keyword>
<feature type="transmembrane region" description="Helical" evidence="1">
    <location>
        <begin position="167"/>
        <end position="189"/>
    </location>
</feature>
<protein>
    <submittedName>
        <fullName evidence="2">DMSO reductase anchor subunit</fullName>
    </submittedName>
</protein>
<keyword evidence="1" id="KW-0472">Membrane</keyword>
<organism evidence="2 3">
    <name type="scientific">Desulfotignum phosphitoxidans DSM 13687</name>
    <dbReference type="NCBI Taxonomy" id="1286635"/>
    <lineage>
        <taxon>Bacteria</taxon>
        <taxon>Pseudomonadati</taxon>
        <taxon>Thermodesulfobacteriota</taxon>
        <taxon>Desulfobacteria</taxon>
        <taxon>Desulfobacterales</taxon>
        <taxon>Desulfobacteraceae</taxon>
        <taxon>Desulfotignum</taxon>
    </lineage>
</organism>
<name>S0G1M0_9BACT</name>
<feature type="transmembrane region" description="Helical" evidence="1">
    <location>
        <begin position="271"/>
        <end position="291"/>
    </location>
</feature>
<sequence length="301" mass="33632">MNDNHQNLVETMFPSDGSGIKPYEWMISPTRQRQWIDEKGIFLWLAFFFSEIGAGLYFMSLFYSFRPGIVIGWLITLILGGVIHMLYLGNPKRAWRMLMKPNTSELSRGIWIIGVFAVLGFLQMITPGGFNMVFNFIMGILCLLIISHGFATMNVVRALPAWSSTVVLPLSIISGIWVGHQLLQLLFALSGSATVVSGMEVWAATFFLIYILCIGLYAWGTWHMSDVAKISVKKMLEGDLKRITYVGVGVLAVLLPLIFTLIMWGGSTNGFLVFLRLASVLAGDLAIRYLIMKTAVYNPLI</sequence>
<evidence type="ECO:0000256" key="1">
    <source>
        <dbReference type="SAM" id="Phobius"/>
    </source>
</evidence>
<feature type="transmembrane region" description="Helical" evidence="1">
    <location>
        <begin position="201"/>
        <end position="222"/>
    </location>
</feature>
<dbReference type="Proteomes" id="UP000014216">
    <property type="component" value="Unassembled WGS sequence"/>
</dbReference>
<feature type="transmembrane region" description="Helical" evidence="1">
    <location>
        <begin position="243"/>
        <end position="265"/>
    </location>
</feature>
<proteinExistence type="predicted"/>
<comment type="caution">
    <text evidence="2">The sequence shown here is derived from an EMBL/GenBank/DDBJ whole genome shotgun (WGS) entry which is preliminary data.</text>
</comment>
<dbReference type="RefSeq" id="WP_006967874.1">
    <property type="nucleotide sequence ID" value="NZ_APJX01000010.1"/>
</dbReference>
<dbReference type="OrthoDB" id="5520897at2"/>
<evidence type="ECO:0000313" key="3">
    <source>
        <dbReference type="Proteomes" id="UP000014216"/>
    </source>
</evidence>
<evidence type="ECO:0000313" key="2">
    <source>
        <dbReference type="EMBL" id="EMS78072.1"/>
    </source>
</evidence>
<dbReference type="AlphaFoldDB" id="S0G1M0"/>
<feature type="transmembrane region" description="Helical" evidence="1">
    <location>
        <begin position="132"/>
        <end position="155"/>
    </location>
</feature>
<accession>S0G1M0</accession>
<gene>
    <name evidence="2" type="ORF">Dpo_10c00650</name>
</gene>
<keyword evidence="1" id="KW-0812">Transmembrane</keyword>